<dbReference type="Proteomes" id="UP000031166">
    <property type="component" value="Unassembled WGS sequence"/>
</dbReference>
<feature type="region of interest" description="Disordered" evidence="1">
    <location>
        <begin position="1"/>
        <end position="20"/>
    </location>
</feature>
<evidence type="ECO:0000256" key="1">
    <source>
        <dbReference type="SAM" id="MobiDB-lite"/>
    </source>
</evidence>
<dbReference type="RefSeq" id="WP_039246204.1">
    <property type="nucleotide sequence ID" value="NZ_JWSY01000015.1"/>
</dbReference>
<dbReference type="EMBL" id="JWSY01000015">
    <property type="protein sequence ID" value="KIC57832.1"/>
    <property type="molecule type" value="Genomic_DNA"/>
</dbReference>
<comment type="caution">
    <text evidence="2">The sequence shown here is derived from an EMBL/GenBank/DDBJ whole genome shotgun (WGS) entry which is preliminary data.</text>
</comment>
<sequence>MTEPVAAPKPSTVRRVHTSLQRQMARPGGRLIVEAESRANQALDEQRDHVFALLTANVDAIEALCATRPSDAPDQIYAFASAMVDMAGYLDVPTFFEAAFSLCEIADRMKNAGSWSWPSVEVHVRALRLTLAAQGQTSADSDRLLEGLRALTAHVPPVG</sequence>
<dbReference type="STRING" id="172043.RM53_09465"/>
<name>A0A0B4CMX3_9CAUL</name>
<protein>
    <recommendedName>
        <fullName evidence="4">Chemotaxis protein CheE</fullName>
    </recommendedName>
</protein>
<proteinExistence type="predicted"/>
<gene>
    <name evidence="2" type="ORF">RM53_09465</name>
</gene>
<evidence type="ECO:0000313" key="2">
    <source>
        <dbReference type="EMBL" id="KIC57832.1"/>
    </source>
</evidence>
<evidence type="ECO:0008006" key="4">
    <source>
        <dbReference type="Google" id="ProtNLM"/>
    </source>
</evidence>
<evidence type="ECO:0000313" key="3">
    <source>
        <dbReference type="Proteomes" id="UP000031166"/>
    </source>
</evidence>
<accession>A0A0B4CMX3</accession>
<dbReference type="AlphaFoldDB" id="A0A0B4CMX3"/>
<reference evidence="2 3" key="1">
    <citation type="submission" date="2014-12" db="EMBL/GenBank/DDBJ databases">
        <title>Genome sequencing of Brevundimonas nasdae TPW30.</title>
        <authorList>
            <person name="Tan P.W."/>
            <person name="Chan K.-G."/>
        </authorList>
    </citation>
    <scope>NUCLEOTIDE SEQUENCE [LARGE SCALE GENOMIC DNA]</scope>
    <source>
        <strain evidence="2 3">TPW30</strain>
    </source>
</reference>
<organism evidence="2 3">
    <name type="scientific">Brevundimonas nasdae</name>
    <dbReference type="NCBI Taxonomy" id="172043"/>
    <lineage>
        <taxon>Bacteria</taxon>
        <taxon>Pseudomonadati</taxon>
        <taxon>Pseudomonadota</taxon>
        <taxon>Alphaproteobacteria</taxon>
        <taxon>Caulobacterales</taxon>
        <taxon>Caulobacteraceae</taxon>
        <taxon>Brevundimonas</taxon>
    </lineage>
</organism>